<protein>
    <recommendedName>
        <fullName evidence="3">Fungal-type protein kinase domain-containing protein</fullName>
    </recommendedName>
</protein>
<dbReference type="Proteomes" id="UP000030106">
    <property type="component" value="Unassembled WGS sequence"/>
</dbReference>
<organism evidence="1 2">
    <name type="scientific">Beauveria bassiana D1-5</name>
    <dbReference type="NCBI Taxonomy" id="1245745"/>
    <lineage>
        <taxon>Eukaryota</taxon>
        <taxon>Fungi</taxon>
        <taxon>Dikarya</taxon>
        <taxon>Ascomycota</taxon>
        <taxon>Pezizomycotina</taxon>
        <taxon>Sordariomycetes</taxon>
        <taxon>Hypocreomycetidae</taxon>
        <taxon>Hypocreales</taxon>
        <taxon>Cordycipitaceae</taxon>
        <taxon>Beauveria</taxon>
    </lineage>
</organism>
<comment type="caution">
    <text evidence="1">The sequence shown here is derived from an EMBL/GenBank/DDBJ whole genome shotgun (WGS) entry which is preliminary data.</text>
</comment>
<evidence type="ECO:0000313" key="1">
    <source>
        <dbReference type="EMBL" id="KGQ06402.1"/>
    </source>
</evidence>
<dbReference type="AlphaFoldDB" id="A0A0A2VJ90"/>
<dbReference type="HOGENOM" id="CLU_080213_0_0_1"/>
<name>A0A0A2VJ90_BEABA</name>
<reference evidence="1 2" key="1">
    <citation type="submission" date="2012-10" db="EMBL/GenBank/DDBJ databases">
        <title>Genome sequencing and analysis of entomopathogenic fungi Beauveria bassiana D1-5.</title>
        <authorList>
            <person name="Li Q."/>
            <person name="Wang L."/>
            <person name="Zhang Z."/>
            <person name="Wang Q."/>
            <person name="Ren J."/>
            <person name="Wang M."/>
            <person name="Xu W."/>
            <person name="Wang J."/>
            <person name="Lu Y."/>
            <person name="Du Q."/>
            <person name="Sun Z."/>
        </authorList>
    </citation>
    <scope>NUCLEOTIDE SEQUENCE [LARGE SCALE GENOMIC DNA]</scope>
    <source>
        <strain evidence="1 2">D1-5</strain>
    </source>
</reference>
<accession>A0A0A2VJ90</accession>
<proteinExistence type="predicted"/>
<evidence type="ECO:0000313" key="2">
    <source>
        <dbReference type="Proteomes" id="UP000030106"/>
    </source>
</evidence>
<sequence>MSGINTLELQRLYDEAQIRPEWATTKFWEYVFKQIVFNDPMWSVASQQPPTRQDGDLRMVDLVAEYILENFTLLFVEAKRSDACATLICEVEYQAFTACCAHLVSTQRKTGIWAMTCVGTKVRLWVYQSKDDYLTPFWPLGDELGAKNEYVDFSTHGQVLLEKLDYIKNHPVPGEQNFEQSPQPRPTEVTLPSDWHDQEAKLILLVNAEPPNPILSPPVVPGHEPNIIREDLCREVFIKLFWQDVYMCIKSYDEDPIFVHENDWVQGWIGGVQGPRKSYIYVDANTGEIYYTWSLETDSR</sequence>
<dbReference type="OrthoDB" id="5153095at2759"/>
<gene>
    <name evidence="1" type="ORF">BBAD15_g8287</name>
</gene>
<evidence type="ECO:0008006" key="3">
    <source>
        <dbReference type="Google" id="ProtNLM"/>
    </source>
</evidence>
<dbReference type="EMBL" id="ANFO01000821">
    <property type="protein sequence ID" value="KGQ06402.1"/>
    <property type="molecule type" value="Genomic_DNA"/>
</dbReference>